<feature type="transmembrane region" description="Helical" evidence="1">
    <location>
        <begin position="100"/>
        <end position="119"/>
    </location>
</feature>
<evidence type="ECO:0000313" key="2">
    <source>
        <dbReference type="EMBL" id="SHK85679.1"/>
    </source>
</evidence>
<sequence>MEKNAIINLCVRILTAILIAVGVFVAVPMITLAVEIILGKITDPELIELPMSFKRLGLVDLQANRPGVLTTYVVSLFFTLLAAVYLLVGKQMHKIERIASWCVFVVALFVLVPSVRTIIKEAKHALEIKKEQNRDTYMGIKMNEVSRQYLSKNGWTLTKHEYCDNGYANKGEYLNGDPQVAYLDAWNPHGQEVYQVEKYQPVEPGTYRIICSARAEGAGCYVFATTKSGKNGVKLVEIPHYGNTEGEIWENALDGSAEKEANMGNGFGWSKVVVTIQVGDNDTLVYGVSTDSKFTGKPVRSKWFSAADFEVERLGIN</sequence>
<dbReference type="AlphaFoldDB" id="A0A1M6VW72"/>
<proteinExistence type="predicted"/>
<protein>
    <submittedName>
        <fullName evidence="2">Uncharacterized protein</fullName>
    </submittedName>
</protein>
<feature type="transmembrane region" description="Helical" evidence="1">
    <location>
        <begin position="69"/>
        <end position="88"/>
    </location>
</feature>
<keyword evidence="1" id="KW-0472">Membrane</keyword>
<feature type="transmembrane region" description="Helical" evidence="1">
    <location>
        <begin position="12"/>
        <end position="38"/>
    </location>
</feature>
<organism evidence="2 3">
    <name type="scientific">Xylanibacter ruminicola</name>
    <name type="common">Prevotella ruminicola</name>
    <dbReference type="NCBI Taxonomy" id="839"/>
    <lineage>
        <taxon>Bacteria</taxon>
        <taxon>Pseudomonadati</taxon>
        <taxon>Bacteroidota</taxon>
        <taxon>Bacteroidia</taxon>
        <taxon>Bacteroidales</taxon>
        <taxon>Prevotellaceae</taxon>
        <taxon>Xylanibacter</taxon>
    </lineage>
</organism>
<accession>A0A1M6VW72</accession>
<name>A0A1M6VW72_XYLRU</name>
<keyword evidence="1" id="KW-0812">Transmembrane</keyword>
<reference evidence="2 3" key="1">
    <citation type="submission" date="2016-11" db="EMBL/GenBank/DDBJ databases">
        <authorList>
            <person name="Jaros S."/>
            <person name="Januszkiewicz K."/>
            <person name="Wedrychowicz H."/>
        </authorList>
    </citation>
    <scope>NUCLEOTIDE SEQUENCE [LARGE SCALE GENOMIC DNA]</scope>
    <source>
        <strain evidence="2 3">KHT3</strain>
    </source>
</reference>
<dbReference type="EMBL" id="FRBD01000014">
    <property type="protein sequence ID" value="SHK85679.1"/>
    <property type="molecule type" value="Genomic_DNA"/>
</dbReference>
<evidence type="ECO:0000313" key="3">
    <source>
        <dbReference type="Proteomes" id="UP000184130"/>
    </source>
</evidence>
<dbReference type="Proteomes" id="UP000184130">
    <property type="component" value="Unassembled WGS sequence"/>
</dbReference>
<evidence type="ECO:0000256" key="1">
    <source>
        <dbReference type="SAM" id="Phobius"/>
    </source>
</evidence>
<keyword evidence="1" id="KW-1133">Transmembrane helix</keyword>
<gene>
    <name evidence="2" type="ORF">SAMN05216463_11451</name>
</gene>